<dbReference type="Gene3D" id="3.40.50.150">
    <property type="entry name" value="Vaccinia Virus protein VP39"/>
    <property type="match status" value="1"/>
</dbReference>
<dbReference type="EMBL" id="RJJG01000001">
    <property type="protein sequence ID" value="RNI10904.1"/>
    <property type="molecule type" value="Genomic_DNA"/>
</dbReference>
<reference evidence="5 7" key="2">
    <citation type="submission" date="2016-10" db="EMBL/GenBank/DDBJ databases">
        <authorList>
            <person name="de Groot N.N."/>
        </authorList>
    </citation>
    <scope>NUCLEOTIDE SEQUENCE [LARGE SCALE GENOMIC DNA]</scope>
    <source>
        <strain evidence="5 7">Z-7982</strain>
    </source>
</reference>
<keyword evidence="1" id="KW-0680">Restriction system</keyword>
<evidence type="ECO:0000313" key="8">
    <source>
        <dbReference type="Proteomes" id="UP000267921"/>
    </source>
</evidence>
<sequence>MGTYKKETHSKDLYELYKHAEKNTKSDFISIFRWLRNQNQILGINDLLKLQQYNSPNYGHWEVPLSVIQLYNILLNSRKSKNILDPVGKLGLLGGIISENENVQNVDIVSSLHESEEIIQSVNMPKVSLTIGNIIDLKDNLKDNYDAIIGIPPINNKGDVNNNLVETAKMLSKEGIIAFVVPPRIAWDKSKKSIKVSLENNGLYLSALLQFRPGTFTTTNIPFYLAIFEKVNHDTLFVGEVPEKYDEYDELIKCFSKRKEGETINQGRLVDPNNFNGIKSLKAKERAKKLASERGLKPIPFDKVVHTINTPKKRGKDFERFDEHPDAVYLPQMATTEAKTHQNDLSPKLKSYLQLIVNHDVVLPEYLAEWLNTTLGIAFRESAMQGITIPRINKSNLLLSNLYLPSVIDQRKALDALLSIQEMKSDLDELGSKIWYQPLNVSEVITSLEKINREEVFGDWIESLPYPLASILRSYDTVDQTDKDKYERLLLFYEGFAEFCATVHISAFKKQPAIWEPLKNKIKQVMAENNFSFEKPTFGLWASITSILAKELRSMINGKQDDKDATNALYETADLEPLEILSSKSLVNLINETNKKRNDWSGHTGAVSQKEARERHDHLKNQLSNLHKIIGDLFQQYKLVEAEPSGIDALTESKFKCKVKLVMGSNPLLERQTLQLSMTLITGSLYMYNIGNDRVLELVPFIQVTESPQSASYFYNRVEKEGLRLVSYQVINESEIFRKNQYLEDLIKSFT</sequence>
<gene>
    <name evidence="3" type="ORF">BHR79_01170</name>
    <name evidence="4" type="ORF">EFE40_01620</name>
    <name evidence="5" type="ORF">SAMN04515625_0056</name>
</gene>
<evidence type="ECO:0000313" key="3">
    <source>
        <dbReference type="EMBL" id="APH38229.1"/>
    </source>
</evidence>
<accession>A0A1L3Q047</accession>
<dbReference type="AlphaFoldDB" id="A0A1L3Q047"/>
<reference evidence="3 6" key="1">
    <citation type="submission" date="2016-10" db="EMBL/GenBank/DDBJ databases">
        <title>Methanohalophilus halophilus.</title>
        <authorList>
            <person name="L'haridon S."/>
        </authorList>
    </citation>
    <scope>NUCLEOTIDE SEQUENCE [LARGE SCALE GENOMIC DNA]</scope>
    <source>
        <strain evidence="3 6">Z-7982</strain>
    </source>
</reference>
<evidence type="ECO:0000313" key="5">
    <source>
        <dbReference type="EMBL" id="SDV99852.1"/>
    </source>
</evidence>
<dbReference type="InterPro" id="IPR044946">
    <property type="entry name" value="Restrct_endonuc_typeI_TRD_sf"/>
</dbReference>
<dbReference type="Proteomes" id="UP000186879">
    <property type="component" value="Chromosome"/>
</dbReference>
<dbReference type="GeneID" id="30582324"/>
<reference evidence="4 8" key="3">
    <citation type="submission" date="2018-10" db="EMBL/GenBank/DDBJ databases">
        <title>Cultivation of a novel Methanohalophilus strain from Kebrit Deep of the Red Sea and a genomic comparison of members of the genus Methanohalophilus.</title>
        <authorList>
            <person name="Guan Y."/>
            <person name="Ngugi D.K."/>
            <person name="Stingl U."/>
        </authorList>
    </citation>
    <scope>NUCLEOTIDE SEQUENCE [LARGE SCALE GENOMIC DNA]</scope>
    <source>
        <strain evidence="4 8">DSM 3094</strain>
    </source>
</reference>
<organism evidence="3 6">
    <name type="scientific">Methanohalophilus halophilus</name>
    <dbReference type="NCBI Taxonomy" id="2177"/>
    <lineage>
        <taxon>Archaea</taxon>
        <taxon>Methanobacteriati</taxon>
        <taxon>Methanobacteriota</taxon>
        <taxon>Stenosarchaea group</taxon>
        <taxon>Methanomicrobia</taxon>
        <taxon>Methanosarcinales</taxon>
        <taxon>Methanosarcinaceae</taxon>
        <taxon>Methanohalophilus</taxon>
    </lineage>
</organism>
<dbReference type="RefSeq" id="WP_072560455.1">
    <property type="nucleotide sequence ID" value="NZ_CP017921.1"/>
</dbReference>
<dbReference type="Gene3D" id="3.90.220.20">
    <property type="entry name" value="DNA methylase specificity domains"/>
    <property type="match status" value="1"/>
</dbReference>
<evidence type="ECO:0000313" key="6">
    <source>
        <dbReference type="Proteomes" id="UP000186879"/>
    </source>
</evidence>
<keyword evidence="2" id="KW-0238">DNA-binding</keyword>
<protein>
    <recommendedName>
        <fullName evidence="9">DNA methylase adenine-specific domain-containing protein</fullName>
    </recommendedName>
</protein>
<dbReference type="SUPFAM" id="SSF53335">
    <property type="entry name" value="S-adenosyl-L-methionine-dependent methyltransferases"/>
    <property type="match status" value="1"/>
</dbReference>
<dbReference type="GO" id="GO:0003677">
    <property type="term" value="F:DNA binding"/>
    <property type="evidence" value="ECO:0007669"/>
    <property type="project" value="UniProtKB-KW"/>
</dbReference>
<dbReference type="Proteomes" id="UP000198669">
    <property type="component" value="Unassembled WGS sequence"/>
</dbReference>
<keyword evidence="6" id="KW-1185">Reference proteome</keyword>
<dbReference type="Proteomes" id="UP000267921">
    <property type="component" value="Unassembled WGS sequence"/>
</dbReference>
<evidence type="ECO:0000313" key="7">
    <source>
        <dbReference type="Proteomes" id="UP000198669"/>
    </source>
</evidence>
<dbReference type="EMBL" id="CP017921">
    <property type="protein sequence ID" value="APH38229.1"/>
    <property type="molecule type" value="Genomic_DNA"/>
</dbReference>
<proteinExistence type="predicted"/>
<evidence type="ECO:0000256" key="2">
    <source>
        <dbReference type="ARBA" id="ARBA00023125"/>
    </source>
</evidence>
<name>A0A1L3Q047_9EURY</name>
<dbReference type="SUPFAM" id="SSF116734">
    <property type="entry name" value="DNA methylase specificity domain"/>
    <property type="match status" value="1"/>
</dbReference>
<dbReference type="EMBL" id="FNMU01000001">
    <property type="protein sequence ID" value="SDV99852.1"/>
    <property type="molecule type" value="Genomic_DNA"/>
</dbReference>
<dbReference type="OrthoDB" id="359566at2157"/>
<dbReference type="KEGG" id="mhaz:BHR79_01170"/>
<dbReference type="GO" id="GO:0009307">
    <property type="term" value="P:DNA restriction-modification system"/>
    <property type="evidence" value="ECO:0007669"/>
    <property type="project" value="UniProtKB-KW"/>
</dbReference>
<dbReference type="InterPro" id="IPR029063">
    <property type="entry name" value="SAM-dependent_MTases_sf"/>
</dbReference>
<evidence type="ECO:0008006" key="9">
    <source>
        <dbReference type="Google" id="ProtNLM"/>
    </source>
</evidence>
<dbReference type="STRING" id="2177.BHR79_01170"/>
<evidence type="ECO:0000313" key="4">
    <source>
        <dbReference type="EMBL" id="RNI10904.1"/>
    </source>
</evidence>
<evidence type="ECO:0000256" key="1">
    <source>
        <dbReference type="ARBA" id="ARBA00022747"/>
    </source>
</evidence>